<protein>
    <submittedName>
        <fullName evidence="2">Uncharacterized protein</fullName>
    </submittedName>
</protein>
<proteinExistence type="predicted"/>
<dbReference type="EMBL" id="CP034543">
    <property type="protein sequence ID" value="AZQ42039.1"/>
    <property type="molecule type" value="Genomic_DNA"/>
</dbReference>
<sequence length="182" mass="20602">MQKRSTKNIPSFQSLHFLIKMFTSLLMIAMFILVLIQIVNVALISLAPGQDTILIKIKPALSLHTILQMFLGTGIIIVLSGSLYVIGLIFDWLMLLTNPSSKLRVFYLKGTDTINRWFSIIALTTWSLVSLPELLFNYFTILISIAAILIESRKHSKLLQVKIISHYFLDEAENSSKSSENE</sequence>
<evidence type="ECO:0000313" key="3">
    <source>
        <dbReference type="Proteomes" id="UP000272924"/>
    </source>
</evidence>
<dbReference type="AlphaFoldDB" id="A0A3Q9F3Y5"/>
<reference evidence="3" key="1">
    <citation type="submission" date="2018-12" db="EMBL/GenBank/DDBJ databases">
        <title>Genome sequencing of Streptococcus sp. KCOM 2412 (= ChDC F135).</title>
        <authorList>
            <person name="Kook J.-K."/>
            <person name="Park S.-N."/>
            <person name="Lim Y.K."/>
        </authorList>
    </citation>
    <scope>NUCLEOTIDE SEQUENCE [LARGE SCALE GENOMIC DNA]</scope>
    <source>
        <strain evidence="3">KCOM 2412</strain>
    </source>
</reference>
<keyword evidence="1" id="KW-0472">Membrane</keyword>
<feature type="transmembrane region" description="Helical" evidence="1">
    <location>
        <begin position="21"/>
        <end position="46"/>
    </location>
</feature>
<feature type="transmembrane region" description="Helical" evidence="1">
    <location>
        <begin position="135"/>
        <end position="152"/>
    </location>
</feature>
<gene>
    <name evidence="2" type="ORF">EHW89_06020</name>
</gene>
<evidence type="ECO:0000313" key="2">
    <source>
        <dbReference type="EMBL" id="AZQ42039.1"/>
    </source>
</evidence>
<keyword evidence="1" id="KW-1133">Transmembrane helix</keyword>
<dbReference type="Proteomes" id="UP000272924">
    <property type="component" value="Chromosome"/>
</dbReference>
<feature type="transmembrane region" description="Helical" evidence="1">
    <location>
        <begin position="66"/>
        <end position="93"/>
    </location>
</feature>
<dbReference type="KEGG" id="spei:EHW89_06020"/>
<evidence type="ECO:0000256" key="1">
    <source>
        <dbReference type="SAM" id="Phobius"/>
    </source>
</evidence>
<name>A0A3Q9F3Y5_9STRE</name>
<accession>A0A3Q9F3Y5</accession>
<keyword evidence="1" id="KW-0812">Transmembrane</keyword>
<organism evidence="2 3">
    <name type="scientific">Streptococcus periodonticum</name>
    <dbReference type="NCBI Taxonomy" id="2490633"/>
    <lineage>
        <taxon>Bacteria</taxon>
        <taxon>Bacillati</taxon>
        <taxon>Bacillota</taxon>
        <taxon>Bacilli</taxon>
        <taxon>Lactobacillales</taxon>
        <taxon>Streptococcaceae</taxon>
        <taxon>Streptococcus</taxon>
    </lineage>
</organism>
<dbReference type="RefSeq" id="WP_126467309.1">
    <property type="nucleotide sequence ID" value="NZ_CP034543.1"/>
</dbReference>
<keyword evidence="3" id="KW-1185">Reference proteome</keyword>